<evidence type="ECO:0000256" key="8">
    <source>
        <dbReference type="ARBA" id="ARBA00023235"/>
    </source>
</evidence>
<dbReference type="InterPro" id="IPR013826">
    <property type="entry name" value="Topo_IA_cen_sub3"/>
</dbReference>
<dbReference type="EC" id="5.6.2.1" evidence="3"/>
<dbReference type="EMBL" id="NFKL01000034">
    <property type="protein sequence ID" value="OUP54950.1"/>
    <property type="molecule type" value="Genomic_DNA"/>
</dbReference>
<dbReference type="Gene3D" id="1.10.460.10">
    <property type="entry name" value="Topoisomerase I, domain 2"/>
    <property type="match status" value="1"/>
</dbReference>
<dbReference type="Gene3D" id="2.70.20.10">
    <property type="entry name" value="Topoisomerase I, domain 3"/>
    <property type="match status" value="1"/>
</dbReference>
<dbReference type="GO" id="GO:0006310">
    <property type="term" value="P:DNA recombination"/>
    <property type="evidence" value="ECO:0007669"/>
    <property type="project" value="TreeGrafter"/>
</dbReference>
<dbReference type="InterPro" id="IPR003601">
    <property type="entry name" value="Topo_IA_2"/>
</dbReference>
<evidence type="ECO:0000313" key="15">
    <source>
        <dbReference type="EMBL" id="OUP54950.1"/>
    </source>
</evidence>
<evidence type="ECO:0000256" key="12">
    <source>
        <dbReference type="ARBA" id="ARBA00032877"/>
    </source>
</evidence>
<comment type="similarity">
    <text evidence="2">Belongs to the type IA topoisomerase family.</text>
</comment>
<proteinExistence type="inferred from homology"/>
<dbReference type="Gene3D" id="3.40.50.140">
    <property type="match status" value="1"/>
</dbReference>
<gene>
    <name evidence="15" type="ORF">B5F15_15745</name>
</gene>
<dbReference type="GO" id="GO:0006265">
    <property type="term" value="P:DNA topological change"/>
    <property type="evidence" value="ECO:0007669"/>
    <property type="project" value="InterPro"/>
</dbReference>
<keyword evidence="7" id="KW-0238">DNA-binding</keyword>
<dbReference type="InterPro" id="IPR023405">
    <property type="entry name" value="Topo_IA_core_domain"/>
</dbReference>
<dbReference type="AlphaFoldDB" id="A0A1Y4LGE7"/>
<dbReference type="GO" id="GO:0003917">
    <property type="term" value="F:DNA topoisomerase type I (single strand cut, ATP-independent) activity"/>
    <property type="evidence" value="ECO:0007669"/>
    <property type="project" value="UniProtKB-EC"/>
</dbReference>
<dbReference type="InterPro" id="IPR013824">
    <property type="entry name" value="Topo_IA_cen_sub1"/>
</dbReference>
<evidence type="ECO:0000256" key="2">
    <source>
        <dbReference type="ARBA" id="ARBA00009446"/>
    </source>
</evidence>
<dbReference type="SMART" id="SM00436">
    <property type="entry name" value="TOP1Bc"/>
    <property type="match status" value="1"/>
</dbReference>
<comment type="caution">
    <text evidence="15">The sequence shown here is derived from an EMBL/GenBank/DDBJ whole genome shotgun (WGS) entry which is preliminary data.</text>
</comment>
<dbReference type="Gene3D" id="1.10.290.10">
    <property type="entry name" value="Topoisomerase I, domain 4"/>
    <property type="match status" value="1"/>
</dbReference>
<evidence type="ECO:0000256" key="6">
    <source>
        <dbReference type="ARBA" id="ARBA00023029"/>
    </source>
</evidence>
<comment type="catalytic activity">
    <reaction evidence="1">
        <text>ATP-independent breakage of single-stranded DNA, followed by passage and rejoining.</text>
        <dbReference type="EC" id="5.6.2.1"/>
    </reaction>
</comment>
<protein>
    <recommendedName>
        <fullName evidence="3">DNA topoisomerase</fullName>
        <ecNumber evidence="3">5.6.2.1</ecNumber>
    </recommendedName>
    <alternativeName>
        <fullName evidence="12">Omega-protein</fullName>
    </alternativeName>
    <alternativeName>
        <fullName evidence="11">Relaxing enzyme</fullName>
    </alternativeName>
    <alternativeName>
        <fullName evidence="9">Swivelase</fullName>
    </alternativeName>
    <alternativeName>
        <fullName evidence="10">Untwisting enzyme</fullName>
    </alternativeName>
</protein>
<dbReference type="GO" id="GO:0043597">
    <property type="term" value="C:cytoplasmic replication fork"/>
    <property type="evidence" value="ECO:0007669"/>
    <property type="project" value="TreeGrafter"/>
</dbReference>
<dbReference type="InterPro" id="IPR013825">
    <property type="entry name" value="Topo_IA_cen_sub2"/>
</dbReference>
<organism evidence="15 16">
    <name type="scientific">Butyricicoccus pullicaecorum</name>
    <dbReference type="NCBI Taxonomy" id="501571"/>
    <lineage>
        <taxon>Bacteria</taxon>
        <taxon>Bacillati</taxon>
        <taxon>Bacillota</taxon>
        <taxon>Clostridia</taxon>
        <taxon>Eubacteriales</taxon>
        <taxon>Butyricicoccaceae</taxon>
        <taxon>Butyricicoccus</taxon>
    </lineage>
</organism>
<evidence type="ECO:0000256" key="9">
    <source>
        <dbReference type="ARBA" id="ARBA00030003"/>
    </source>
</evidence>
<dbReference type="InterPro" id="IPR034144">
    <property type="entry name" value="TOPRIM_TopoIII"/>
</dbReference>
<dbReference type="STRING" id="501571.GCA_900143195_02438"/>
<sequence>MSKLVICEKPSVAKSIASALGVTSRADGYFEGGGWLISWCIGHLVGLADAAAYDDRYKKWRYEDLPILPAPFHYVVSEEKADQFHILRSLMERPDVTELVNACDAGREGELIFRLVYEAAGCSKPFSRLWISSMEDAAIREGFADLHPGADYDPLYQSALCRQKADWLIGINASRLFSVLYHRTLNIGRVQTPTLAMLADRDSKIVLFRKEKYHHVRLALEGAEAVSDRIVSPEDAQAIRDACDGQRAVCVSLVREKKTEKPPKLYDLTTLQREANRVFGYTAKQTLDYAQLLYEKKLLTYPRTDSRYLTGDMAETASVVLHLAARVTPFDACPEFFPDVLALVNDKEVSDHHALIPTLELEKADVPALPVGERNILLLVCCKLLCAAAEPFVYEAVTAIFDCGGHTFTAKGKQVLSQGWRAIQEVFRSSLKEKPENEDDEGALPALTEGQVFEPVSASVTEHFTSPPKPYTEDTLLSALENAGKEDIPEDAERRGLGTPATRAAIIEKLVSGGFVERKGKNLIPTKAGVNLVTVLPELLTSPKLTADWEQRLNEVAKGQASPEDFMDGIEAMAAELVRKYSHISEDGQKLFQPEKETVGLCPRCGKPVYEGKKNFACSDRACQFVMWKNDRFWTSRRKEMTRKMAADLLKKGRTSVKGMWSEKKGSTYDAVVILDDTGGKYVNFKLEFPKRKDGVHGKK</sequence>
<dbReference type="NCBIfam" id="TIGR01056">
    <property type="entry name" value="topB"/>
    <property type="match status" value="1"/>
</dbReference>
<evidence type="ECO:0000259" key="13">
    <source>
        <dbReference type="PROSITE" id="PS50880"/>
    </source>
</evidence>
<name>A0A1Y4LGE7_9FIRM</name>
<dbReference type="SUPFAM" id="SSF56712">
    <property type="entry name" value="Prokaryotic type I DNA topoisomerase"/>
    <property type="match status" value="1"/>
</dbReference>
<dbReference type="GO" id="GO:0003677">
    <property type="term" value="F:DNA binding"/>
    <property type="evidence" value="ECO:0007669"/>
    <property type="project" value="UniProtKB-KW"/>
</dbReference>
<evidence type="ECO:0000256" key="7">
    <source>
        <dbReference type="ARBA" id="ARBA00023125"/>
    </source>
</evidence>
<evidence type="ECO:0000256" key="4">
    <source>
        <dbReference type="ARBA" id="ARBA00022723"/>
    </source>
</evidence>
<dbReference type="NCBIfam" id="NF005829">
    <property type="entry name" value="PRK07726.1"/>
    <property type="match status" value="1"/>
</dbReference>
<dbReference type="PROSITE" id="PS00396">
    <property type="entry name" value="TOPO_IA_1"/>
    <property type="match status" value="1"/>
</dbReference>
<keyword evidence="4" id="KW-0479">Metal-binding</keyword>
<dbReference type="InterPro" id="IPR023406">
    <property type="entry name" value="Topo_IA_AS"/>
</dbReference>
<evidence type="ECO:0000256" key="11">
    <source>
        <dbReference type="ARBA" id="ARBA00032235"/>
    </source>
</evidence>
<evidence type="ECO:0000259" key="14">
    <source>
        <dbReference type="PROSITE" id="PS52039"/>
    </source>
</evidence>
<dbReference type="InterPro" id="IPR000380">
    <property type="entry name" value="Topo_IA"/>
</dbReference>
<dbReference type="GO" id="GO:0046872">
    <property type="term" value="F:metal ion binding"/>
    <property type="evidence" value="ECO:0007669"/>
    <property type="project" value="UniProtKB-KW"/>
</dbReference>
<dbReference type="Proteomes" id="UP000195326">
    <property type="component" value="Unassembled WGS sequence"/>
</dbReference>
<dbReference type="InterPro" id="IPR013497">
    <property type="entry name" value="Topo_IA_cen"/>
</dbReference>
<evidence type="ECO:0000256" key="3">
    <source>
        <dbReference type="ARBA" id="ARBA00012891"/>
    </source>
</evidence>
<feature type="domain" description="Toprim" evidence="13">
    <location>
        <begin position="2"/>
        <end position="135"/>
    </location>
</feature>
<dbReference type="PANTHER" id="PTHR11390:SF21">
    <property type="entry name" value="DNA TOPOISOMERASE 3-ALPHA"/>
    <property type="match status" value="1"/>
</dbReference>
<dbReference type="GO" id="GO:0006281">
    <property type="term" value="P:DNA repair"/>
    <property type="evidence" value="ECO:0007669"/>
    <property type="project" value="TreeGrafter"/>
</dbReference>
<evidence type="ECO:0000256" key="1">
    <source>
        <dbReference type="ARBA" id="ARBA00000213"/>
    </source>
</evidence>
<evidence type="ECO:0000313" key="16">
    <source>
        <dbReference type="Proteomes" id="UP000195326"/>
    </source>
</evidence>
<dbReference type="SMART" id="SM00437">
    <property type="entry name" value="TOP1Ac"/>
    <property type="match status" value="1"/>
</dbReference>
<feature type="domain" description="Topo IA-type catalytic" evidence="14">
    <location>
        <begin position="152"/>
        <end position="578"/>
    </location>
</feature>
<dbReference type="Pfam" id="PF01131">
    <property type="entry name" value="Topoisom_bac"/>
    <property type="match status" value="1"/>
</dbReference>
<keyword evidence="8 15" id="KW-0413">Isomerase</keyword>
<dbReference type="PANTHER" id="PTHR11390">
    <property type="entry name" value="PROKARYOTIC DNA TOPOISOMERASE"/>
    <property type="match status" value="1"/>
</dbReference>
<dbReference type="CDD" id="cd03362">
    <property type="entry name" value="TOPRIM_TopoIA_TopoIII"/>
    <property type="match status" value="1"/>
</dbReference>
<dbReference type="InterPro" id="IPR006171">
    <property type="entry name" value="TOPRIM_dom"/>
</dbReference>
<dbReference type="InterPro" id="IPR005738">
    <property type="entry name" value="TopoIII"/>
</dbReference>
<evidence type="ECO:0000256" key="10">
    <source>
        <dbReference type="ARBA" id="ARBA00031985"/>
    </source>
</evidence>
<dbReference type="PROSITE" id="PS52039">
    <property type="entry name" value="TOPO_IA_2"/>
    <property type="match status" value="1"/>
</dbReference>
<dbReference type="InterPro" id="IPR003602">
    <property type="entry name" value="Topo_IA_DNA-bd_dom"/>
</dbReference>
<dbReference type="SMART" id="SM00493">
    <property type="entry name" value="TOPRIM"/>
    <property type="match status" value="1"/>
</dbReference>
<dbReference type="CDD" id="cd00186">
    <property type="entry name" value="TOP1Ac"/>
    <property type="match status" value="1"/>
</dbReference>
<dbReference type="PROSITE" id="PS50880">
    <property type="entry name" value="TOPRIM"/>
    <property type="match status" value="1"/>
</dbReference>
<dbReference type="RefSeq" id="WP_087415990.1">
    <property type="nucleotide sequence ID" value="NZ_NFKL01000034.1"/>
</dbReference>
<accession>A0A1Y4LGE7</accession>
<keyword evidence="5" id="KW-0460">Magnesium</keyword>
<dbReference type="Pfam" id="PF01751">
    <property type="entry name" value="Toprim"/>
    <property type="match status" value="1"/>
</dbReference>
<reference evidence="16" key="1">
    <citation type="submission" date="2017-04" db="EMBL/GenBank/DDBJ databases">
        <title>Function of individual gut microbiota members based on whole genome sequencing of pure cultures obtained from chicken caecum.</title>
        <authorList>
            <person name="Medvecky M."/>
            <person name="Cejkova D."/>
            <person name="Polansky O."/>
            <person name="Karasova D."/>
            <person name="Kubasova T."/>
            <person name="Cizek A."/>
            <person name="Rychlik I."/>
        </authorList>
    </citation>
    <scope>NUCLEOTIDE SEQUENCE [LARGE SCALE GENOMIC DNA]</scope>
    <source>
        <strain evidence="16">An179</strain>
    </source>
</reference>
<evidence type="ECO:0000256" key="5">
    <source>
        <dbReference type="ARBA" id="ARBA00022842"/>
    </source>
</evidence>
<keyword evidence="6" id="KW-0799">Topoisomerase</keyword>
<dbReference type="PRINTS" id="PR00417">
    <property type="entry name" value="PRTPISMRASEI"/>
</dbReference>